<feature type="chain" id="PRO_5026256987" evidence="2">
    <location>
        <begin position="18"/>
        <end position="401"/>
    </location>
</feature>
<evidence type="ECO:0000259" key="3">
    <source>
        <dbReference type="Pfam" id="PF00263"/>
    </source>
</evidence>
<accession>A0A5V5HM44</accession>
<protein>
    <submittedName>
        <fullName evidence="4">Type II secretion system protein GspD</fullName>
    </submittedName>
</protein>
<gene>
    <name evidence="4" type="ORF">CWV14_24370</name>
</gene>
<reference evidence="4" key="1">
    <citation type="submission" date="2018-07" db="EMBL/GenBank/DDBJ databases">
        <authorList>
            <consortium name="PulseNet: The National Subtyping Network for Foodborne Disease Surveillance"/>
            <person name="Tarr C.L."/>
            <person name="Trees E."/>
            <person name="Katz L.S."/>
            <person name="Carleton-Romer H.A."/>
            <person name="Stroika S."/>
            <person name="Kucerova Z."/>
            <person name="Roache K.F."/>
            <person name="Sabol A.L."/>
            <person name="Besser J."/>
            <person name="Gerner-Smidt P."/>
        </authorList>
    </citation>
    <scope>NUCLEOTIDE SEQUENCE</scope>
    <source>
        <strain evidence="4">PNUSAS029331</strain>
    </source>
</reference>
<sequence length="401" mass="43529">MKSFIALLTLIPFIVTAKGVDFSLDGVTIPKSVSFIYTKVFNKPFMIAPEIIEDSRLVSFHITPDLDEKQFYVRYLNNMGVGVSSKNGVDYIYKIKEQELKIPSYTFTYKPKYRSVSYLNGVLKTVVPDGSFGAADNNVNGVSITSKSMGSLNVASSGDVFVYYGPRASIARLEAVIPSVDTPTDEVYVGGYVYEVQTTQRNGSGLAIAANLLNQKLSIQIGNPLGSGSDNFIKFSSGSLSALYELFNTDSRFTVVSSPALRARSGSQASFAVGSDVPVLGQVSYQGDSAVQSVEYRSSGVIFNVYPEVRQNSIDLTISQELSNFAKTETGVNNSPTLIKRNIQTSVSVSDGDIIMIGGLADNKDNNQGTGLSFLPWFKTEGNEKSKTDIVIVLQAKKVKR</sequence>
<dbReference type="InterPro" id="IPR004846">
    <property type="entry name" value="T2SS/T3SS_dom"/>
</dbReference>
<comment type="similarity">
    <text evidence="1">Belongs to the bacterial secretin family.</text>
</comment>
<dbReference type="PANTHER" id="PTHR30332:SF17">
    <property type="entry name" value="TYPE IV PILIATION SYSTEM PROTEIN DR_0774-RELATED"/>
    <property type="match status" value="1"/>
</dbReference>
<dbReference type="InterPro" id="IPR050810">
    <property type="entry name" value="Bact_Secretion_Sys_Channel"/>
</dbReference>
<dbReference type="GO" id="GO:0015627">
    <property type="term" value="C:type II protein secretion system complex"/>
    <property type="evidence" value="ECO:0007669"/>
    <property type="project" value="TreeGrafter"/>
</dbReference>
<evidence type="ECO:0000256" key="2">
    <source>
        <dbReference type="SAM" id="SignalP"/>
    </source>
</evidence>
<feature type="signal peptide" evidence="2">
    <location>
        <begin position="1"/>
        <end position="17"/>
    </location>
</feature>
<evidence type="ECO:0000313" key="4">
    <source>
        <dbReference type="EMBL" id="EBU4654752.1"/>
    </source>
</evidence>
<feature type="domain" description="Type II/III secretion system secretin-like" evidence="3">
    <location>
        <begin position="248"/>
        <end position="397"/>
    </location>
</feature>
<organism evidence="4">
    <name type="scientific">Salmonella enterica</name>
    <name type="common">Salmonella choleraesuis</name>
    <dbReference type="NCBI Taxonomy" id="28901"/>
    <lineage>
        <taxon>Bacteria</taxon>
        <taxon>Pseudomonadati</taxon>
        <taxon>Pseudomonadota</taxon>
        <taxon>Gammaproteobacteria</taxon>
        <taxon>Enterobacterales</taxon>
        <taxon>Enterobacteriaceae</taxon>
        <taxon>Salmonella</taxon>
    </lineage>
</organism>
<comment type="caution">
    <text evidence="4">The sequence shown here is derived from an EMBL/GenBank/DDBJ whole genome shotgun (WGS) entry which is preliminary data.</text>
</comment>
<dbReference type="Pfam" id="PF00263">
    <property type="entry name" value="Secretin"/>
    <property type="match status" value="1"/>
</dbReference>
<proteinExistence type="inferred from homology"/>
<dbReference type="EMBL" id="AAHCDH010000032">
    <property type="protein sequence ID" value="EBU4654752.1"/>
    <property type="molecule type" value="Genomic_DNA"/>
</dbReference>
<name>A0A5V5HM44_SALER</name>
<dbReference type="PANTHER" id="PTHR30332">
    <property type="entry name" value="PROBABLE GENERAL SECRETION PATHWAY PROTEIN D"/>
    <property type="match status" value="1"/>
</dbReference>
<dbReference type="GO" id="GO:0009306">
    <property type="term" value="P:protein secretion"/>
    <property type="evidence" value="ECO:0007669"/>
    <property type="project" value="InterPro"/>
</dbReference>
<evidence type="ECO:0000256" key="1">
    <source>
        <dbReference type="RuleBase" id="RU004003"/>
    </source>
</evidence>
<dbReference type="AlphaFoldDB" id="A0A5V5HM44"/>
<keyword evidence="2" id="KW-0732">Signal</keyword>